<keyword evidence="3" id="KW-1185">Reference proteome</keyword>
<dbReference type="Proteomes" id="UP000194236">
    <property type="component" value="Unassembled WGS sequence"/>
</dbReference>
<sequence>MPTKFLTPTISTETCSATDLANDNSSNINSIAIDHDYAINPMGRKSDDMNYKQNQLSPPSLSSENSDIGYESMSSPEPIQSTSTDQVLATEEQLFTLFSLDDQMDNMLNLDNLNIDQDDLLFPTTNTDNDNCHQYPNEIDFICEDNLQPSINDMMSFDSDLHDLFPELF</sequence>
<evidence type="ECO:0000313" key="3">
    <source>
        <dbReference type="Proteomes" id="UP000194236"/>
    </source>
</evidence>
<dbReference type="AlphaFoldDB" id="A0A1Y3BNP6"/>
<organism evidence="2 3">
    <name type="scientific">Euroglyphus maynei</name>
    <name type="common">Mayne's house dust mite</name>
    <dbReference type="NCBI Taxonomy" id="6958"/>
    <lineage>
        <taxon>Eukaryota</taxon>
        <taxon>Metazoa</taxon>
        <taxon>Ecdysozoa</taxon>
        <taxon>Arthropoda</taxon>
        <taxon>Chelicerata</taxon>
        <taxon>Arachnida</taxon>
        <taxon>Acari</taxon>
        <taxon>Acariformes</taxon>
        <taxon>Sarcoptiformes</taxon>
        <taxon>Astigmata</taxon>
        <taxon>Psoroptidia</taxon>
        <taxon>Analgoidea</taxon>
        <taxon>Pyroglyphidae</taxon>
        <taxon>Pyroglyphinae</taxon>
        <taxon>Euroglyphus</taxon>
    </lineage>
</organism>
<feature type="region of interest" description="Disordered" evidence="1">
    <location>
        <begin position="44"/>
        <end position="80"/>
    </location>
</feature>
<comment type="caution">
    <text evidence="2">The sequence shown here is derived from an EMBL/GenBank/DDBJ whole genome shotgun (WGS) entry which is preliminary data.</text>
</comment>
<proteinExistence type="predicted"/>
<gene>
    <name evidence="2" type="ORF">BLA29_004537</name>
</gene>
<accession>A0A1Y3BNP6</accession>
<protein>
    <submittedName>
        <fullName evidence="2">Uncharacterized protein</fullName>
    </submittedName>
</protein>
<feature type="compositionally biased region" description="Polar residues" evidence="1">
    <location>
        <begin position="51"/>
        <end position="80"/>
    </location>
</feature>
<name>A0A1Y3BNP6_EURMA</name>
<dbReference type="EMBL" id="MUJZ01007621">
    <property type="protein sequence ID" value="OTF82609.1"/>
    <property type="molecule type" value="Genomic_DNA"/>
</dbReference>
<reference evidence="2 3" key="1">
    <citation type="submission" date="2017-03" db="EMBL/GenBank/DDBJ databases">
        <title>Genome Survey of Euroglyphus maynei.</title>
        <authorList>
            <person name="Arlian L.G."/>
            <person name="Morgan M.S."/>
            <person name="Rider S.D."/>
        </authorList>
    </citation>
    <scope>NUCLEOTIDE SEQUENCE [LARGE SCALE GENOMIC DNA]</scope>
    <source>
        <strain evidence="2">Arlian Lab</strain>
        <tissue evidence="2">Whole body</tissue>
    </source>
</reference>
<evidence type="ECO:0000313" key="2">
    <source>
        <dbReference type="EMBL" id="OTF82609.1"/>
    </source>
</evidence>
<evidence type="ECO:0000256" key="1">
    <source>
        <dbReference type="SAM" id="MobiDB-lite"/>
    </source>
</evidence>